<proteinExistence type="predicted"/>
<dbReference type="InterPro" id="IPR046714">
    <property type="entry name" value="DUF6787"/>
</dbReference>
<dbReference type="Pfam" id="PF20584">
    <property type="entry name" value="DUF6787"/>
    <property type="match status" value="1"/>
</dbReference>
<keyword evidence="1" id="KW-0472">Membrane</keyword>
<protein>
    <recommendedName>
        <fullName evidence="2">DUF6787 domain-containing protein</fullName>
    </recommendedName>
</protein>
<evidence type="ECO:0000259" key="2">
    <source>
        <dbReference type="Pfam" id="PF20584"/>
    </source>
</evidence>
<dbReference type="PROSITE" id="PS51257">
    <property type="entry name" value="PROKAR_LIPOPROTEIN"/>
    <property type="match status" value="1"/>
</dbReference>
<evidence type="ECO:0000256" key="1">
    <source>
        <dbReference type="SAM" id="Phobius"/>
    </source>
</evidence>
<evidence type="ECO:0000313" key="4">
    <source>
        <dbReference type="Proteomes" id="UP000198393"/>
    </source>
</evidence>
<feature type="transmembrane region" description="Helical" evidence="1">
    <location>
        <begin position="16"/>
        <end position="36"/>
    </location>
</feature>
<reference evidence="3 4" key="1">
    <citation type="submission" date="2017-06" db="EMBL/GenBank/DDBJ databases">
        <authorList>
            <person name="Kim H.J."/>
            <person name="Triplett B.A."/>
        </authorList>
    </citation>
    <scope>NUCLEOTIDE SEQUENCE [LARGE SCALE GENOMIC DNA]</scope>
    <source>
        <strain evidence="3 4">DSM 19307</strain>
    </source>
</reference>
<dbReference type="Proteomes" id="UP000198393">
    <property type="component" value="Unassembled WGS sequence"/>
</dbReference>
<evidence type="ECO:0000313" key="3">
    <source>
        <dbReference type="EMBL" id="SNS98062.1"/>
    </source>
</evidence>
<keyword evidence="1" id="KW-1133">Transmembrane helix</keyword>
<dbReference type="EMBL" id="FZPD01000003">
    <property type="protein sequence ID" value="SNS98062.1"/>
    <property type="molecule type" value="Genomic_DNA"/>
</dbReference>
<sequence>MSWIEKLKNKWGLESNWQFVIIMLVFACTGTTVVLIKKPLIQLLFEDGVKPLWFQISYWVLILPIYNVILLCYGFLFRQFDFFWKYEQKMLKRFGIKVNADKE</sequence>
<feature type="domain" description="DUF6787" evidence="2">
    <location>
        <begin position="21"/>
        <end position="96"/>
    </location>
</feature>
<gene>
    <name evidence="3" type="ORF">SAMN05421640_1872</name>
</gene>
<keyword evidence="1" id="KW-0812">Transmembrane</keyword>
<dbReference type="AlphaFoldDB" id="A0A239IXE0"/>
<accession>A0A239IXE0</accession>
<organism evidence="3 4">
    <name type="scientific">Ekhidna lutea</name>
    <dbReference type="NCBI Taxonomy" id="447679"/>
    <lineage>
        <taxon>Bacteria</taxon>
        <taxon>Pseudomonadati</taxon>
        <taxon>Bacteroidota</taxon>
        <taxon>Cytophagia</taxon>
        <taxon>Cytophagales</taxon>
        <taxon>Reichenbachiellaceae</taxon>
        <taxon>Ekhidna</taxon>
    </lineage>
</organism>
<dbReference type="RefSeq" id="WP_221406696.1">
    <property type="nucleotide sequence ID" value="NZ_FZPD01000003.1"/>
</dbReference>
<feature type="transmembrane region" description="Helical" evidence="1">
    <location>
        <begin position="56"/>
        <end position="76"/>
    </location>
</feature>
<name>A0A239IXE0_EKHLU</name>
<keyword evidence="4" id="KW-1185">Reference proteome</keyword>